<dbReference type="PANTHER" id="PTHR23508">
    <property type="entry name" value="CARBOXYLIC ACID TRANSPORTER PROTEIN HOMOLOG"/>
    <property type="match status" value="1"/>
</dbReference>
<comment type="subcellular location">
    <subcellularLocation>
        <location evidence="1">Cell membrane</location>
        <topology evidence="1">Multi-pass membrane protein</topology>
    </subcellularLocation>
</comment>
<evidence type="ECO:0000313" key="7">
    <source>
        <dbReference type="Proteomes" id="UP000321893"/>
    </source>
</evidence>
<dbReference type="Proteomes" id="UP000321893">
    <property type="component" value="Unassembled WGS sequence"/>
</dbReference>
<protein>
    <submittedName>
        <fullName evidence="6">MFS transporter</fullName>
    </submittedName>
</protein>
<evidence type="ECO:0000256" key="4">
    <source>
        <dbReference type="ARBA" id="ARBA00022989"/>
    </source>
</evidence>
<proteinExistence type="predicted"/>
<dbReference type="PROSITE" id="PS50850">
    <property type="entry name" value="MFS"/>
    <property type="match status" value="1"/>
</dbReference>
<keyword evidence="2" id="KW-0813">Transport</keyword>
<keyword evidence="3" id="KW-0812">Transmembrane</keyword>
<dbReference type="AlphaFoldDB" id="A0A511DUW6"/>
<organism evidence="6 7">
    <name type="scientific">Lentilactobacillus kefiri</name>
    <name type="common">Lactobacillus kefiri</name>
    <dbReference type="NCBI Taxonomy" id="33962"/>
    <lineage>
        <taxon>Bacteria</taxon>
        <taxon>Bacillati</taxon>
        <taxon>Bacillota</taxon>
        <taxon>Bacilli</taxon>
        <taxon>Lactobacillales</taxon>
        <taxon>Lactobacillaceae</taxon>
        <taxon>Lentilactobacillus</taxon>
    </lineage>
</organism>
<evidence type="ECO:0000256" key="5">
    <source>
        <dbReference type="ARBA" id="ARBA00023136"/>
    </source>
</evidence>
<gene>
    <name evidence="6" type="primary">ramP2</name>
    <name evidence="6" type="ORF">LKE01_08770</name>
</gene>
<dbReference type="GO" id="GO:0046943">
    <property type="term" value="F:carboxylic acid transmembrane transporter activity"/>
    <property type="evidence" value="ECO:0007669"/>
    <property type="project" value="TreeGrafter"/>
</dbReference>
<evidence type="ECO:0000256" key="2">
    <source>
        <dbReference type="ARBA" id="ARBA00022448"/>
    </source>
</evidence>
<dbReference type="STRING" id="1423764.FC95_GL000683"/>
<keyword evidence="7" id="KW-1185">Reference proteome</keyword>
<dbReference type="GeneID" id="71566893"/>
<evidence type="ECO:0000256" key="3">
    <source>
        <dbReference type="ARBA" id="ARBA00022692"/>
    </source>
</evidence>
<comment type="caution">
    <text evidence="6">The sequence shown here is derived from an EMBL/GenBank/DDBJ whole genome shotgun (WGS) entry which is preliminary data.</text>
</comment>
<evidence type="ECO:0000256" key="1">
    <source>
        <dbReference type="ARBA" id="ARBA00004651"/>
    </source>
</evidence>
<dbReference type="PANTHER" id="PTHR23508:SF10">
    <property type="entry name" value="CARBOXYLIC ACID TRANSPORTER PROTEIN HOMOLOG"/>
    <property type="match status" value="1"/>
</dbReference>
<dbReference type="InterPro" id="IPR036259">
    <property type="entry name" value="MFS_trans_sf"/>
</dbReference>
<dbReference type="OrthoDB" id="3252866at2"/>
<accession>A0A511DUW6</accession>
<dbReference type="InterPro" id="IPR020846">
    <property type="entry name" value="MFS_dom"/>
</dbReference>
<sequence length="441" mass="47693">MNNSTVDSSFKKYRPLAVAAGIGSILGSGIIVGLSATITVWQTGLGLTNTQVGIISGALTFAIAIGSMLAGQITKVFGLIRSFNWLNLLYAIGALVCVFSNGYEMLLFGVIITGLASGADLPISLTVVSHDSPNEKTQSQLVSSTQIFWQIGIFLSYVCAFIVSKMAGASGARVVFTILAIFAVVTWLWRTLSSKFKAFHQEGEQRRIEHDKEANLTEKVSVKNVFTGSNRSKFLGFFLAIMIFYVCWNLLANTFGQFQTFVLVQAHATQSFATAAGLILNLVSLCATITFASVSGGKYRNKFFIVGALVQALAMLGLALSSHALWPIVIAIGCYSIGNNIAGEAMYKVWTQESFPVEIRASVQGFINGFSRFLCGLFAMITPALVVPSAIRNTMFGFTGLVVVFFIAGLVMMYLQRKHNIIPGIEKDERGENDGIHVSNQ</sequence>
<dbReference type="InterPro" id="IPR011701">
    <property type="entry name" value="MFS"/>
</dbReference>
<dbReference type="Pfam" id="PF07690">
    <property type="entry name" value="MFS_1"/>
    <property type="match status" value="1"/>
</dbReference>
<dbReference type="RefSeq" id="WP_054768933.1">
    <property type="nucleotide sequence ID" value="NZ_BJVK01000007.1"/>
</dbReference>
<keyword evidence="5" id="KW-0472">Membrane</keyword>
<dbReference type="SUPFAM" id="SSF103473">
    <property type="entry name" value="MFS general substrate transporter"/>
    <property type="match status" value="1"/>
</dbReference>
<keyword evidence="4" id="KW-1133">Transmembrane helix</keyword>
<name>A0A511DUW6_LENKE</name>
<dbReference type="EMBL" id="BJVK01000007">
    <property type="protein sequence ID" value="GEL28057.1"/>
    <property type="molecule type" value="Genomic_DNA"/>
</dbReference>
<dbReference type="GO" id="GO:0005886">
    <property type="term" value="C:plasma membrane"/>
    <property type="evidence" value="ECO:0007669"/>
    <property type="project" value="UniProtKB-SubCell"/>
</dbReference>
<dbReference type="Gene3D" id="1.20.1250.20">
    <property type="entry name" value="MFS general substrate transporter like domains"/>
    <property type="match status" value="1"/>
</dbReference>
<reference evidence="6" key="1">
    <citation type="submission" date="2019-07" db="EMBL/GenBank/DDBJ databases">
        <title>Whole genome shotgun sequence of Lactobacillus kefiri NBRC 15888.</title>
        <authorList>
            <person name="Hosoyama A."/>
            <person name="Uohara A."/>
            <person name="Ohji S."/>
            <person name="Ichikawa N."/>
        </authorList>
    </citation>
    <scope>NUCLEOTIDE SEQUENCE [LARGE SCALE GENOMIC DNA]</scope>
    <source>
        <strain evidence="6">NBRC 15888</strain>
    </source>
</reference>
<evidence type="ECO:0000313" key="6">
    <source>
        <dbReference type="EMBL" id="GEL28057.1"/>
    </source>
</evidence>